<accession>A0A2N5MA34</accession>
<proteinExistence type="predicted"/>
<comment type="caution">
    <text evidence="1">The sequence shown here is derived from an EMBL/GenBank/DDBJ whole genome shotgun (WGS) entry which is preliminary data.</text>
</comment>
<protein>
    <submittedName>
        <fullName evidence="1">Uncharacterized protein</fullName>
    </submittedName>
</protein>
<dbReference type="Proteomes" id="UP000234748">
    <property type="component" value="Unassembled WGS sequence"/>
</dbReference>
<evidence type="ECO:0000313" key="2">
    <source>
        <dbReference type="Proteomes" id="UP000234748"/>
    </source>
</evidence>
<name>A0A2N5MA34_9BACI</name>
<keyword evidence="2" id="KW-1185">Reference proteome</keyword>
<dbReference type="AlphaFoldDB" id="A0A2N5MA34"/>
<organism evidence="1 2">
    <name type="scientific">Peribacillus deserti</name>
    <dbReference type="NCBI Taxonomy" id="673318"/>
    <lineage>
        <taxon>Bacteria</taxon>
        <taxon>Bacillati</taxon>
        <taxon>Bacillota</taxon>
        <taxon>Bacilli</taxon>
        <taxon>Bacillales</taxon>
        <taxon>Bacillaceae</taxon>
        <taxon>Peribacillus</taxon>
    </lineage>
</organism>
<reference evidence="1 2" key="1">
    <citation type="submission" date="2017-11" db="EMBL/GenBank/DDBJ databases">
        <title>Comparitive Functional Genomics of Dry Heat Resistant strains isolated from the Viking Spacecraft.</title>
        <authorList>
            <person name="Seuylemezian A."/>
            <person name="Cooper K."/>
            <person name="Vaishampayan P."/>
        </authorList>
    </citation>
    <scope>NUCLEOTIDE SEQUENCE [LARGE SCALE GENOMIC DNA]</scope>
    <source>
        <strain evidence="1 2">V1-29</strain>
    </source>
</reference>
<gene>
    <name evidence="1" type="ORF">CUU66_03965</name>
</gene>
<dbReference type="EMBL" id="PGUY01000011">
    <property type="protein sequence ID" value="PLT31211.1"/>
    <property type="molecule type" value="Genomic_DNA"/>
</dbReference>
<sequence>MPNSINNILGKTNMYRKKNEKCLMCITDCLKVKKMDFIYSNEVFRAAGISAVEKSVDEIL</sequence>
<evidence type="ECO:0000313" key="1">
    <source>
        <dbReference type="EMBL" id="PLT31211.1"/>
    </source>
</evidence>